<dbReference type="InterPro" id="IPR011682">
    <property type="entry name" value="Glyco_hydro_38_C"/>
</dbReference>
<dbReference type="Pfam" id="PF07748">
    <property type="entry name" value="Glyco_hydro_38C"/>
    <property type="match status" value="1"/>
</dbReference>
<reference evidence="6" key="1">
    <citation type="journal article" date="2014" name="Int. J. Syst. Evol. Microbiol.">
        <title>Complete genome sequence of Corynebacterium casei LMG S-19264T (=DSM 44701T), isolated from a smear-ripened cheese.</title>
        <authorList>
            <consortium name="US DOE Joint Genome Institute (JGI-PGF)"/>
            <person name="Walter F."/>
            <person name="Albersmeier A."/>
            <person name="Kalinowski J."/>
            <person name="Ruckert C."/>
        </authorList>
    </citation>
    <scope>NUCLEOTIDE SEQUENCE</scope>
    <source>
        <strain evidence="6">CGMCC 1.15085</strain>
    </source>
</reference>
<gene>
    <name evidence="6" type="ORF">GCM10011492_07370</name>
</gene>
<dbReference type="PANTHER" id="PTHR46017">
    <property type="entry name" value="ALPHA-MANNOSIDASE 2C1"/>
    <property type="match status" value="1"/>
</dbReference>
<dbReference type="Gene3D" id="1.20.1270.50">
    <property type="entry name" value="Glycoside hydrolase family 38, central domain"/>
    <property type="match status" value="1"/>
</dbReference>
<dbReference type="GO" id="GO:0006013">
    <property type="term" value="P:mannose metabolic process"/>
    <property type="evidence" value="ECO:0007669"/>
    <property type="project" value="InterPro"/>
</dbReference>
<accession>A0A916SX39</accession>
<evidence type="ECO:0000256" key="4">
    <source>
        <dbReference type="ARBA" id="ARBA00023295"/>
    </source>
</evidence>
<evidence type="ECO:0000313" key="6">
    <source>
        <dbReference type="EMBL" id="GGB20029.1"/>
    </source>
</evidence>
<dbReference type="GO" id="GO:0004559">
    <property type="term" value="F:alpha-mannosidase activity"/>
    <property type="evidence" value="ECO:0007669"/>
    <property type="project" value="InterPro"/>
</dbReference>
<dbReference type="AlphaFoldDB" id="A0A916SX39"/>
<keyword evidence="4" id="KW-0326">Glycosidase</keyword>
<dbReference type="SUPFAM" id="SSF74650">
    <property type="entry name" value="Galactose mutarotase-like"/>
    <property type="match status" value="1"/>
</dbReference>
<keyword evidence="3" id="KW-0378">Hydrolase</keyword>
<evidence type="ECO:0000256" key="1">
    <source>
        <dbReference type="ARBA" id="ARBA00009792"/>
    </source>
</evidence>
<dbReference type="Gene3D" id="2.70.98.30">
    <property type="entry name" value="Golgi alpha-mannosidase II, domain 4"/>
    <property type="match status" value="1"/>
</dbReference>
<evidence type="ECO:0000256" key="3">
    <source>
        <dbReference type="ARBA" id="ARBA00022801"/>
    </source>
</evidence>
<dbReference type="FunFam" id="3.20.110.10:FF:000002">
    <property type="entry name" value="alpha-mannosidase 2C1 isoform X1"/>
    <property type="match status" value="1"/>
</dbReference>
<name>A0A916SX39_9MICO</name>
<dbReference type="InterPro" id="IPR041147">
    <property type="entry name" value="GH38_C"/>
</dbReference>
<proteinExistence type="inferred from homology"/>
<comment type="similarity">
    <text evidence="1">Belongs to the glycosyl hydrolase 38 family.</text>
</comment>
<dbReference type="SUPFAM" id="SSF88688">
    <property type="entry name" value="Families 57/38 glycoside transferase middle domain"/>
    <property type="match status" value="1"/>
</dbReference>
<sequence>MHEPPVTGGPSGRAEMRLRLVKYVDIRRHPPATGAGPSSQELLIVHDRRQLVEDRITRVLSERIRPVVHRAVAPLRVEAWHVDGGQGEPVAVAQALAAPYEPFAVGEAWGPAWGTTWFHLTGTVPPTDPAGPHEVVIDLGWAAHSSGFQAEGLAYRPDGSVVKGLNPMNGWLPVEPGTQIDLYVEAAANPLLLQPHPFLPTGLGEKSTAGDGPLYRLARAEVCVRDTTVWELAADIDVLDGLMRELPVDDGWRAELLLGLERALDRLDLGDVSGTARSVRAELAPLLARPGHPTAHRISAVGHAHIDSAWLWPVRETVRKVARTVANVTQLLDEQPELVYAMSSAQQYEWLEEHRPEVFERLAAHVAAGRFVPTGGMWVESDTNMVGGEAMARQFLLGQRYFRERFGITCREVWLPDSFGYSAALPQIVRQAGCTHFLTQKISWNQQNVFPHHTFHWEGIDGTRVFTHFPPVDTYTAELTGRELAHAARNFRDKGPTNVSLVPFGYGDGGGGPTREMLQRAARTGDLAGSPRVTIEEPARFFASAEADYPDAPVWVGELYLEIHRGTYTSQASTKEGNRRCEHLLREAELWASTAAVRGLADYPAEQLTRLWKVVLLQQFHDILPGSSIAWVHREAADNYAAVEAELESLIAGRLRLLAGSGETEIVVNATPFEVDAVPALGGSALSPPGAPVQVDRAGADIVLTSDRLKVTIDGHGLVTGMVDLSTGRDVIPAGERANLLQLHQDFPNKWDAWDLDEFYRNTVRDLDDVADLQVDVGDDGAAVVTVRRVFGGSSAIQTMTLRPGARQVDCSVDVDWHEQESVLKVALPVDVHATDAAYETQFGHLRRPTHTNTSWDAARFEVCAHRFVHLSEPGFGAAVVNSATYGHEVTRHASTGGGTFSTVRLSLLRAPRFPDPETDQGRHVRHYALVVAPDVTDAVRAGYRINLPQRRLTGGPIEPLLQVSGASAAVEAVKLAEDGSGDVIVRLYEPAGARTRVTLEPSFPVREVVQVDLLEDPMEPDGLEVGDAPIAIRLRPFQLLSLRLCR</sequence>
<organism evidence="6 7">
    <name type="scientific">Flexivirga endophytica</name>
    <dbReference type="NCBI Taxonomy" id="1849103"/>
    <lineage>
        <taxon>Bacteria</taxon>
        <taxon>Bacillati</taxon>
        <taxon>Actinomycetota</taxon>
        <taxon>Actinomycetes</taxon>
        <taxon>Micrococcales</taxon>
        <taxon>Dermacoccaceae</taxon>
        <taxon>Flexivirga</taxon>
    </lineage>
</organism>
<evidence type="ECO:0000313" key="7">
    <source>
        <dbReference type="Proteomes" id="UP000636793"/>
    </source>
</evidence>
<dbReference type="InterPro" id="IPR054723">
    <property type="entry name" value="Ams1-like_N"/>
</dbReference>
<dbReference type="InterPro" id="IPR000602">
    <property type="entry name" value="Glyco_hydro_38_N"/>
</dbReference>
<dbReference type="Pfam" id="PF09261">
    <property type="entry name" value="Alpha-mann_mid"/>
    <property type="match status" value="1"/>
</dbReference>
<evidence type="ECO:0000259" key="5">
    <source>
        <dbReference type="SMART" id="SM00872"/>
    </source>
</evidence>
<dbReference type="GO" id="GO:0009313">
    <property type="term" value="P:oligosaccharide catabolic process"/>
    <property type="evidence" value="ECO:0007669"/>
    <property type="project" value="TreeGrafter"/>
</dbReference>
<dbReference type="PANTHER" id="PTHR46017:SF1">
    <property type="entry name" value="ALPHA-MANNOSIDASE 2C1"/>
    <property type="match status" value="1"/>
</dbReference>
<dbReference type="SUPFAM" id="SSF88713">
    <property type="entry name" value="Glycoside hydrolase/deacetylase"/>
    <property type="match status" value="1"/>
</dbReference>
<dbReference type="Proteomes" id="UP000636793">
    <property type="component" value="Unassembled WGS sequence"/>
</dbReference>
<dbReference type="GO" id="GO:0030246">
    <property type="term" value="F:carbohydrate binding"/>
    <property type="evidence" value="ECO:0007669"/>
    <property type="project" value="InterPro"/>
</dbReference>
<dbReference type="EMBL" id="BMHI01000001">
    <property type="protein sequence ID" value="GGB20029.1"/>
    <property type="molecule type" value="Genomic_DNA"/>
</dbReference>
<evidence type="ECO:0000256" key="2">
    <source>
        <dbReference type="ARBA" id="ARBA00022723"/>
    </source>
</evidence>
<dbReference type="Pfam" id="PF22907">
    <property type="entry name" value="Ams1-like_1st"/>
    <property type="match status" value="1"/>
</dbReference>
<dbReference type="InterPro" id="IPR011013">
    <property type="entry name" value="Gal_mutarotase_sf_dom"/>
</dbReference>
<dbReference type="Pfam" id="PF01074">
    <property type="entry name" value="Glyco_hydro_38N"/>
    <property type="match status" value="1"/>
</dbReference>
<dbReference type="FunFam" id="1.20.1270.50:FF:000004">
    <property type="entry name" value="alpha-mannosidase 2C1 isoform X1"/>
    <property type="match status" value="1"/>
</dbReference>
<dbReference type="InterPro" id="IPR027291">
    <property type="entry name" value="Glyco_hydro_38_N_sf"/>
</dbReference>
<dbReference type="Pfam" id="PF17677">
    <property type="entry name" value="Glyco_hydro38C2"/>
    <property type="match status" value="1"/>
</dbReference>
<dbReference type="Gene3D" id="3.20.110.10">
    <property type="entry name" value="Glycoside hydrolase 38, N terminal domain"/>
    <property type="match status" value="1"/>
</dbReference>
<dbReference type="SMART" id="SM00872">
    <property type="entry name" value="Alpha-mann_mid"/>
    <property type="match status" value="1"/>
</dbReference>
<dbReference type="GO" id="GO:0046872">
    <property type="term" value="F:metal ion binding"/>
    <property type="evidence" value="ECO:0007669"/>
    <property type="project" value="UniProtKB-KW"/>
</dbReference>
<reference evidence="6" key="2">
    <citation type="submission" date="2020-09" db="EMBL/GenBank/DDBJ databases">
        <authorList>
            <person name="Sun Q."/>
            <person name="Zhou Y."/>
        </authorList>
    </citation>
    <scope>NUCLEOTIDE SEQUENCE</scope>
    <source>
        <strain evidence="6">CGMCC 1.15085</strain>
    </source>
</reference>
<protein>
    <submittedName>
        <fullName evidence="6">Alpha-mannosidase</fullName>
    </submittedName>
</protein>
<keyword evidence="7" id="KW-1185">Reference proteome</keyword>
<comment type="caution">
    <text evidence="6">The sequence shown here is derived from an EMBL/GenBank/DDBJ whole genome shotgun (WGS) entry which is preliminary data.</text>
</comment>
<dbReference type="InterPro" id="IPR028995">
    <property type="entry name" value="Glyco_hydro_57/38_cen_sf"/>
</dbReference>
<keyword evidence="2" id="KW-0479">Metal-binding</keyword>
<dbReference type="CDD" id="cd10789">
    <property type="entry name" value="GH38N_AMII_ER_cytosolic"/>
    <property type="match status" value="1"/>
</dbReference>
<feature type="domain" description="Glycoside hydrolase family 38 central" evidence="5">
    <location>
        <begin position="562"/>
        <end position="640"/>
    </location>
</feature>
<dbReference type="InterPro" id="IPR011330">
    <property type="entry name" value="Glyco_hydro/deAcase_b/a-brl"/>
</dbReference>
<dbReference type="InterPro" id="IPR037094">
    <property type="entry name" value="Glyco_hydro_38_cen_sf"/>
</dbReference>
<dbReference type="InterPro" id="IPR015341">
    <property type="entry name" value="Glyco_hydro_38_cen"/>
</dbReference>